<evidence type="ECO:0000256" key="4">
    <source>
        <dbReference type="ARBA" id="ARBA00023136"/>
    </source>
</evidence>
<evidence type="ECO:0000256" key="2">
    <source>
        <dbReference type="ARBA" id="ARBA00022692"/>
    </source>
</evidence>
<keyword evidence="2" id="KW-0812">Transmembrane</keyword>
<dbReference type="AlphaFoldDB" id="A0A0X8X1U9"/>
<keyword evidence="6" id="KW-1185">Reference proteome</keyword>
<dbReference type="GO" id="GO:0016020">
    <property type="term" value="C:membrane"/>
    <property type="evidence" value="ECO:0007669"/>
    <property type="project" value="UniProtKB-SubCell"/>
</dbReference>
<comment type="subcellular location">
    <subcellularLocation>
        <location evidence="1">Membrane</location>
        <topology evidence="1">Multi-pass membrane protein</topology>
    </subcellularLocation>
</comment>
<dbReference type="RefSeq" id="WP_096351230.1">
    <property type="nucleotide sequence ID" value="NZ_AP017313.1"/>
</dbReference>
<dbReference type="Proteomes" id="UP000218263">
    <property type="component" value="Chromosome"/>
</dbReference>
<organism evidence="5 6">
    <name type="scientific">Mucilaginibacter gotjawali</name>
    <dbReference type="NCBI Taxonomy" id="1550579"/>
    <lineage>
        <taxon>Bacteria</taxon>
        <taxon>Pseudomonadati</taxon>
        <taxon>Bacteroidota</taxon>
        <taxon>Sphingobacteriia</taxon>
        <taxon>Sphingobacteriales</taxon>
        <taxon>Sphingobacteriaceae</taxon>
        <taxon>Mucilaginibacter</taxon>
    </lineage>
</organism>
<reference evidence="5 6" key="1">
    <citation type="submission" date="2015-12" db="EMBL/GenBank/DDBJ databases">
        <title>Genome sequence of Mucilaginibacter gotjawali.</title>
        <authorList>
            <person name="Lee J.S."/>
            <person name="Lee K.C."/>
            <person name="Kim K.K."/>
            <person name="Lee B.W."/>
        </authorList>
    </citation>
    <scope>NUCLEOTIDE SEQUENCE [LARGE SCALE GENOMIC DNA]</scope>
    <source>
        <strain evidence="5 6">SA3-7</strain>
    </source>
</reference>
<sequence>MAIQIIFWVLIAAYVIPGLIFGFKKLTGNKQSVAYFKKWGYPLWFMHILGFTEITGSILMLFNTTRIYGIAIFPVILAGALYTHVKNKESAEAKKPVFVGLLLLAIFLFTFFI</sequence>
<dbReference type="InterPro" id="IPR032808">
    <property type="entry name" value="DoxX"/>
</dbReference>
<keyword evidence="3" id="KW-1133">Transmembrane helix</keyword>
<evidence type="ECO:0000313" key="6">
    <source>
        <dbReference type="Proteomes" id="UP000218263"/>
    </source>
</evidence>
<gene>
    <name evidence="5" type="ORF">MgSA37_01767</name>
</gene>
<name>A0A0X8X1U9_9SPHI</name>
<dbReference type="KEGG" id="mgot:MgSA37_01767"/>
<evidence type="ECO:0000256" key="1">
    <source>
        <dbReference type="ARBA" id="ARBA00004141"/>
    </source>
</evidence>
<proteinExistence type="predicted"/>
<protein>
    <submittedName>
        <fullName evidence="5">Uncharacterized protein</fullName>
    </submittedName>
</protein>
<dbReference type="OrthoDB" id="795468at2"/>
<evidence type="ECO:0000313" key="5">
    <source>
        <dbReference type="EMBL" id="BAU53598.1"/>
    </source>
</evidence>
<dbReference type="EMBL" id="AP017313">
    <property type="protein sequence ID" value="BAU53598.1"/>
    <property type="molecule type" value="Genomic_DNA"/>
</dbReference>
<keyword evidence="4" id="KW-0472">Membrane</keyword>
<accession>A0A0X8X1U9</accession>
<evidence type="ECO:0000256" key="3">
    <source>
        <dbReference type="ARBA" id="ARBA00022989"/>
    </source>
</evidence>
<dbReference type="Pfam" id="PF13564">
    <property type="entry name" value="DoxX_2"/>
    <property type="match status" value="1"/>
</dbReference>